<comment type="caution">
    <text evidence="2">The sequence shown here is derived from an EMBL/GenBank/DDBJ whole genome shotgun (WGS) entry which is preliminary data.</text>
</comment>
<organism evidence="2">
    <name type="scientific">marine sediment metagenome</name>
    <dbReference type="NCBI Taxonomy" id="412755"/>
    <lineage>
        <taxon>unclassified sequences</taxon>
        <taxon>metagenomes</taxon>
        <taxon>ecological metagenomes</taxon>
    </lineage>
</organism>
<proteinExistence type="predicted"/>
<protein>
    <submittedName>
        <fullName evidence="2">Uncharacterized protein</fullName>
    </submittedName>
</protein>
<evidence type="ECO:0000256" key="1">
    <source>
        <dbReference type="SAM" id="MobiDB-lite"/>
    </source>
</evidence>
<feature type="region of interest" description="Disordered" evidence="1">
    <location>
        <begin position="38"/>
        <end position="68"/>
    </location>
</feature>
<name>A0A0F9KHS6_9ZZZZ</name>
<accession>A0A0F9KHS6</accession>
<evidence type="ECO:0000313" key="2">
    <source>
        <dbReference type="EMBL" id="KKM81503.1"/>
    </source>
</evidence>
<dbReference type="EMBL" id="LAZR01008011">
    <property type="protein sequence ID" value="KKM81503.1"/>
    <property type="molecule type" value="Genomic_DNA"/>
</dbReference>
<sequence>MADSLKARLARIAEDYDAEPNVNTRLQRQIDLLAEHLGKHKHEKAKAKTAPRAKAAKPKAKAPKKRSH</sequence>
<reference evidence="2" key="1">
    <citation type="journal article" date="2015" name="Nature">
        <title>Complex archaea that bridge the gap between prokaryotes and eukaryotes.</title>
        <authorList>
            <person name="Spang A."/>
            <person name="Saw J.H."/>
            <person name="Jorgensen S.L."/>
            <person name="Zaremba-Niedzwiedzka K."/>
            <person name="Martijn J."/>
            <person name="Lind A.E."/>
            <person name="van Eijk R."/>
            <person name="Schleper C."/>
            <person name="Guy L."/>
            <person name="Ettema T.J."/>
        </authorList>
    </citation>
    <scope>NUCLEOTIDE SEQUENCE</scope>
</reference>
<dbReference type="AlphaFoldDB" id="A0A0F9KHS6"/>
<gene>
    <name evidence="2" type="ORF">LCGC14_1329200</name>
</gene>